<dbReference type="OrthoDB" id="288703at2759"/>
<dbReference type="EnsemblMetazoa" id="CapteT224525">
    <property type="protein sequence ID" value="CapteP224525"/>
    <property type="gene ID" value="CapteG224525"/>
</dbReference>
<reference evidence="6" key="1">
    <citation type="submission" date="2012-12" db="EMBL/GenBank/DDBJ databases">
        <authorList>
            <person name="Hellsten U."/>
            <person name="Grimwood J."/>
            <person name="Chapman J.A."/>
            <person name="Shapiro H."/>
            <person name="Aerts A."/>
            <person name="Otillar R.P."/>
            <person name="Terry A.Y."/>
            <person name="Boore J.L."/>
            <person name="Simakov O."/>
            <person name="Marletaz F."/>
            <person name="Cho S.-J."/>
            <person name="Edsinger-Gonzales E."/>
            <person name="Havlak P."/>
            <person name="Kuo D.-H."/>
            <person name="Larsson T."/>
            <person name="Lv J."/>
            <person name="Arendt D."/>
            <person name="Savage R."/>
            <person name="Osoegawa K."/>
            <person name="de Jong P."/>
            <person name="Lindberg D.R."/>
            <person name="Seaver E.C."/>
            <person name="Weisblat D.A."/>
            <person name="Putnam N.H."/>
            <person name="Grigoriev I.V."/>
            <person name="Rokhsar D.S."/>
        </authorList>
    </citation>
    <scope>NUCLEOTIDE SEQUENCE</scope>
    <source>
        <strain evidence="6">I ESC-2004</strain>
    </source>
</reference>
<evidence type="ECO:0000256" key="1">
    <source>
        <dbReference type="ARBA" id="ARBA00049983"/>
    </source>
</evidence>
<reference evidence="4 6" key="2">
    <citation type="journal article" date="2013" name="Nature">
        <title>Insights into bilaterian evolution from three spiralian genomes.</title>
        <authorList>
            <person name="Simakov O."/>
            <person name="Marletaz F."/>
            <person name="Cho S.J."/>
            <person name="Edsinger-Gonzales E."/>
            <person name="Havlak P."/>
            <person name="Hellsten U."/>
            <person name="Kuo D.H."/>
            <person name="Larsson T."/>
            <person name="Lv J."/>
            <person name="Arendt D."/>
            <person name="Savage R."/>
            <person name="Osoegawa K."/>
            <person name="de Jong P."/>
            <person name="Grimwood J."/>
            <person name="Chapman J.A."/>
            <person name="Shapiro H."/>
            <person name="Aerts A."/>
            <person name="Otillar R.P."/>
            <person name="Terry A.Y."/>
            <person name="Boore J.L."/>
            <person name="Grigoriev I.V."/>
            <person name="Lindberg D.R."/>
            <person name="Seaver E.C."/>
            <person name="Weisblat D.A."/>
            <person name="Putnam N.H."/>
            <person name="Rokhsar D.S."/>
        </authorList>
    </citation>
    <scope>NUCLEOTIDE SEQUENCE</scope>
    <source>
        <strain evidence="4 6">I ESC-2004</strain>
    </source>
</reference>
<dbReference type="InterPro" id="IPR057990">
    <property type="entry name" value="TPR_SYO1"/>
</dbReference>
<sequence length="651" mass="71289">MGKSKPRKARAAVKTRPAGQISASEAEHIVDNADGQLEMTAQNGRPANMMSNLLAQLHSSGPEDRECACATLSVLISDPSAVPQIVHGNILQAMAPLVADENQGVRRAALGALRNMTVDGGPIMCDAIMQQNCFPLLIRVLQQYEPKENSASALDDPIDRDILVHAIHLLWNLCENNASAVESFNPAALSIFHHYNSDYAPLALAVAWCLYTVTENNPELVHVLRENPGVSTQLMAVMQSDVPSSTCLLLKTLTAGILQNTLPQSAQMFASLAELFGKVLGEEIEPRLEEIVKTASIVPSEIVAPDAANEVEIKCDVLDTMLGDMEHLVSAQQVTLELLTNLASSIDENDEWEDIHSDNSSDETDARVVQPADVEVSMETDGDEDSGKMPMAVQEVLMKYDVLPKAISKSKLPSNEMMQSLKKHRKTYKLWRGMVELQSRALLCLSNVINTGDVSTLGGPQFINELWSHLTSLTADSQIQENSDQLECVTCALRALAQKMTALQPQMIQQITEEDVNFLSSLALRCPHPSVRANIVRILASMGVGMASTGEDVHPLLKPIAVLLCCIVGREDEDLHVVAEGVDALMDVFSEDHTDPLLNQLQVIGKLNSLLPQLKAKMKRHRKELGQHAVLVNTVRANLPRFIQYKTNRLK</sequence>
<feature type="region of interest" description="Disordered" evidence="2">
    <location>
        <begin position="1"/>
        <end position="23"/>
    </location>
</feature>
<feature type="compositionally biased region" description="Basic residues" evidence="2">
    <location>
        <begin position="1"/>
        <end position="13"/>
    </location>
</feature>
<dbReference type="GO" id="GO:0051082">
    <property type="term" value="F:unfolded protein binding"/>
    <property type="evidence" value="ECO:0007669"/>
    <property type="project" value="TreeGrafter"/>
</dbReference>
<dbReference type="PANTHER" id="PTHR13347">
    <property type="entry name" value="HEAT REPEAT-CONTAINING PROTEIN 3"/>
    <property type="match status" value="1"/>
</dbReference>
<accession>R7TTB5</accession>
<dbReference type="InterPro" id="IPR011989">
    <property type="entry name" value="ARM-like"/>
</dbReference>
<dbReference type="Proteomes" id="UP000014760">
    <property type="component" value="Unassembled WGS sequence"/>
</dbReference>
<dbReference type="FunCoup" id="R7TTB5">
    <property type="interactions" value="92"/>
</dbReference>
<feature type="domain" description="SYO1-like TPR repeats" evidence="3">
    <location>
        <begin position="392"/>
        <end position="649"/>
    </location>
</feature>
<dbReference type="GO" id="GO:0042273">
    <property type="term" value="P:ribosomal large subunit biogenesis"/>
    <property type="evidence" value="ECO:0007669"/>
    <property type="project" value="TreeGrafter"/>
</dbReference>
<evidence type="ECO:0000313" key="4">
    <source>
        <dbReference type="EMBL" id="ELT96894.1"/>
    </source>
</evidence>
<evidence type="ECO:0000313" key="5">
    <source>
        <dbReference type="EnsemblMetazoa" id="CapteP224525"/>
    </source>
</evidence>
<dbReference type="InterPro" id="IPR000225">
    <property type="entry name" value="Armadillo"/>
</dbReference>
<proteinExistence type="inferred from homology"/>
<name>R7TTB5_CAPTE</name>
<dbReference type="SUPFAM" id="SSF48371">
    <property type="entry name" value="ARM repeat"/>
    <property type="match status" value="1"/>
</dbReference>
<gene>
    <name evidence="4" type="ORF">CAPTEDRAFT_224525</name>
</gene>
<keyword evidence="6" id="KW-1185">Reference proteome</keyword>
<dbReference type="OMA" id="ENELHAD"/>
<dbReference type="STRING" id="283909.R7TTB5"/>
<dbReference type="InterPro" id="IPR052616">
    <property type="entry name" value="SYO1-like"/>
</dbReference>
<evidence type="ECO:0000256" key="2">
    <source>
        <dbReference type="SAM" id="MobiDB-lite"/>
    </source>
</evidence>
<reference evidence="5" key="3">
    <citation type="submission" date="2015-06" db="UniProtKB">
        <authorList>
            <consortium name="EnsemblMetazoa"/>
        </authorList>
    </citation>
    <scope>IDENTIFICATION</scope>
</reference>
<organism evidence="4">
    <name type="scientific">Capitella teleta</name>
    <name type="common">Polychaete worm</name>
    <dbReference type="NCBI Taxonomy" id="283909"/>
    <lineage>
        <taxon>Eukaryota</taxon>
        <taxon>Metazoa</taxon>
        <taxon>Spiralia</taxon>
        <taxon>Lophotrochozoa</taxon>
        <taxon>Annelida</taxon>
        <taxon>Polychaeta</taxon>
        <taxon>Sedentaria</taxon>
        <taxon>Scolecida</taxon>
        <taxon>Capitellidae</taxon>
        <taxon>Capitella</taxon>
    </lineage>
</organism>
<protein>
    <recommendedName>
        <fullName evidence="3">SYO1-like TPR repeats domain-containing protein</fullName>
    </recommendedName>
</protein>
<dbReference type="InterPro" id="IPR016024">
    <property type="entry name" value="ARM-type_fold"/>
</dbReference>
<dbReference type="HOGENOM" id="CLU_028600_0_0_1"/>
<dbReference type="AlphaFoldDB" id="R7TTB5"/>
<evidence type="ECO:0000313" key="6">
    <source>
        <dbReference type="Proteomes" id="UP000014760"/>
    </source>
</evidence>
<dbReference type="PANTHER" id="PTHR13347:SF1">
    <property type="entry name" value="HEAT REPEAT-CONTAINING PROTEIN 3"/>
    <property type="match status" value="1"/>
</dbReference>
<dbReference type="GO" id="GO:0006606">
    <property type="term" value="P:protein import into nucleus"/>
    <property type="evidence" value="ECO:0007669"/>
    <property type="project" value="TreeGrafter"/>
</dbReference>
<dbReference type="Pfam" id="PF25567">
    <property type="entry name" value="TPR_SYO1"/>
    <property type="match status" value="1"/>
</dbReference>
<dbReference type="EMBL" id="KB308724">
    <property type="protein sequence ID" value="ELT96894.1"/>
    <property type="molecule type" value="Genomic_DNA"/>
</dbReference>
<dbReference type="Gene3D" id="1.25.10.10">
    <property type="entry name" value="Leucine-rich Repeat Variant"/>
    <property type="match status" value="1"/>
</dbReference>
<dbReference type="EMBL" id="AMQN01000265">
    <property type="status" value="NOT_ANNOTATED_CDS"/>
    <property type="molecule type" value="Genomic_DNA"/>
</dbReference>
<dbReference type="SMART" id="SM00185">
    <property type="entry name" value="ARM"/>
    <property type="match status" value="2"/>
</dbReference>
<comment type="similarity">
    <text evidence="1">Belongs to the nuclear import and ribosome assembly adapter family.</text>
</comment>
<evidence type="ECO:0000259" key="3">
    <source>
        <dbReference type="Pfam" id="PF25567"/>
    </source>
</evidence>